<protein>
    <recommendedName>
        <fullName evidence="4">Polymerase/histidinol phosphatase N-terminal domain-containing protein</fullName>
    </recommendedName>
</protein>
<dbReference type="AlphaFoldDB" id="A0A363UQH8"/>
<proteinExistence type="predicted"/>
<dbReference type="InterPro" id="IPR016195">
    <property type="entry name" value="Pol/histidinol_Pase-like"/>
</dbReference>
<dbReference type="NCBIfam" id="NF038032">
    <property type="entry name" value="CehA_McbA_metalo"/>
    <property type="match status" value="1"/>
</dbReference>
<dbReference type="SUPFAM" id="SSF89550">
    <property type="entry name" value="PHP domain-like"/>
    <property type="match status" value="1"/>
</dbReference>
<accession>A0A363UQH8</accession>
<reference evidence="2 3" key="1">
    <citation type="submission" date="2018-05" db="EMBL/GenBank/DDBJ databases">
        <title>Abyssibacter profundi OUC007T gen. nov., sp. nov, a marine bacterium isolated from seawater of the Mariana Trench.</title>
        <authorList>
            <person name="Zhou S."/>
        </authorList>
    </citation>
    <scope>NUCLEOTIDE SEQUENCE [LARGE SCALE GENOMIC DNA]</scope>
    <source>
        <strain evidence="2 3">OUC007</strain>
    </source>
</reference>
<feature type="chain" id="PRO_5016918414" description="Polymerase/histidinol phosphatase N-terminal domain-containing protein" evidence="1">
    <location>
        <begin position="29"/>
        <end position="564"/>
    </location>
</feature>
<feature type="signal peptide" evidence="1">
    <location>
        <begin position="1"/>
        <end position="28"/>
    </location>
</feature>
<dbReference type="RefSeq" id="WP_109718577.1">
    <property type="nucleotide sequence ID" value="NZ_QEQK01000001.1"/>
</dbReference>
<name>A0A363UQH8_9GAMM</name>
<keyword evidence="3" id="KW-1185">Reference proteome</keyword>
<dbReference type="PROSITE" id="PS51257">
    <property type="entry name" value="PROKAR_LIPOPROTEIN"/>
    <property type="match status" value="1"/>
</dbReference>
<dbReference type="Proteomes" id="UP000251800">
    <property type="component" value="Unassembled WGS sequence"/>
</dbReference>
<dbReference type="Gene3D" id="3.20.20.140">
    <property type="entry name" value="Metal-dependent hydrolases"/>
    <property type="match status" value="1"/>
</dbReference>
<gene>
    <name evidence="2" type="ORF">DEH80_00850</name>
</gene>
<evidence type="ECO:0008006" key="4">
    <source>
        <dbReference type="Google" id="ProtNLM"/>
    </source>
</evidence>
<evidence type="ECO:0000256" key="1">
    <source>
        <dbReference type="SAM" id="SignalP"/>
    </source>
</evidence>
<keyword evidence="1" id="KW-0732">Signal</keyword>
<dbReference type="EMBL" id="QEQK01000001">
    <property type="protein sequence ID" value="PWN57721.1"/>
    <property type="molecule type" value="Genomic_DNA"/>
</dbReference>
<sequence length="564" mass="59975">MRNRHITPALIMAQIRRLTGLCLLSVLAACGQSAQIADGGGADLGVDQPPGDRPVCAPGEPALELTGSVDPAEAKTYQLFPVSVAAGTGRIEVGYGWAETGPLPATPLTATTLDLGLWDQRGYRNPAGFRGWSGSRQGRLDQGRDPVYITAESADRGYTPGAIEPGVWFVELGIAAVAPGGAQWQLRVECLRDDGSQQPMADPVDPHHVARNQPGWYHGDFHMHGFHSNPAAPDWDALIAQARAAQLDFLMLTEYVTGRHWAELGPVQRAHPDLLIWPGREVITYFGHVNSFGETPEVIEYRHGFEDISLGDVQQQTLAAGALFGVNHPTTFEGPLFENFCRGCAFTLDDAIDWSRVDTIEIQNGPALVTGAELGLPIPGEIQNPFTLTALQRWDALIAQGAVPTAVSGSDSKGVDAPEERARKGYGSSVTAVFAESLSRAALKTAIRAGHAYIRTLGVERSPVAVMQVATADGQQGIYGDTVHADEATVTTTITGGAGQQLRYIVDGRLARVVPVIGDPFVDSWAVTRDAGSGPLGTAVRLEIATSQVVTVIGNPVFLAPPTP</sequence>
<evidence type="ECO:0000313" key="3">
    <source>
        <dbReference type="Proteomes" id="UP000251800"/>
    </source>
</evidence>
<evidence type="ECO:0000313" key="2">
    <source>
        <dbReference type="EMBL" id="PWN57721.1"/>
    </source>
</evidence>
<comment type="caution">
    <text evidence="2">The sequence shown here is derived from an EMBL/GenBank/DDBJ whole genome shotgun (WGS) entry which is preliminary data.</text>
</comment>
<organism evidence="2 3">
    <name type="scientific">Abyssibacter profundi</name>
    <dbReference type="NCBI Taxonomy" id="2182787"/>
    <lineage>
        <taxon>Bacteria</taxon>
        <taxon>Pseudomonadati</taxon>
        <taxon>Pseudomonadota</taxon>
        <taxon>Gammaproteobacteria</taxon>
        <taxon>Chromatiales</taxon>
        <taxon>Oceanococcaceae</taxon>
        <taxon>Abyssibacter</taxon>
    </lineage>
</organism>